<organism evidence="2 3">
    <name type="scientific">Candidatus Acidiferrum panamense</name>
    <dbReference type="NCBI Taxonomy" id="2741543"/>
    <lineage>
        <taxon>Bacteria</taxon>
        <taxon>Pseudomonadati</taxon>
        <taxon>Acidobacteriota</taxon>
        <taxon>Terriglobia</taxon>
        <taxon>Candidatus Acidiferrales</taxon>
        <taxon>Candidatus Acidiferrum</taxon>
    </lineage>
</organism>
<dbReference type="EMBL" id="JACDQQ010002470">
    <property type="protein sequence ID" value="MBA0088380.1"/>
    <property type="molecule type" value="Genomic_DNA"/>
</dbReference>
<name>A0A7V8SZE2_9BACT</name>
<evidence type="ECO:0000313" key="2">
    <source>
        <dbReference type="EMBL" id="MBA0088380.1"/>
    </source>
</evidence>
<dbReference type="InterPro" id="IPR029068">
    <property type="entry name" value="Glyas_Bleomycin-R_OHBP_Dase"/>
</dbReference>
<dbReference type="Proteomes" id="UP000567293">
    <property type="component" value="Unassembled WGS sequence"/>
</dbReference>
<keyword evidence="3" id="KW-1185">Reference proteome</keyword>
<dbReference type="AlphaFoldDB" id="A0A7V8SZE2"/>
<dbReference type="Gene3D" id="3.10.180.10">
    <property type="entry name" value="2,3-Dihydroxybiphenyl 1,2-Dioxygenase, domain 1"/>
    <property type="match status" value="1"/>
</dbReference>
<dbReference type="SUPFAM" id="SSF54593">
    <property type="entry name" value="Glyoxalase/Bleomycin resistance protein/Dihydroxybiphenyl dioxygenase"/>
    <property type="match status" value="1"/>
</dbReference>
<evidence type="ECO:0000313" key="3">
    <source>
        <dbReference type="Proteomes" id="UP000567293"/>
    </source>
</evidence>
<protein>
    <submittedName>
        <fullName evidence="2">VOC family protein</fullName>
    </submittedName>
</protein>
<dbReference type="InterPro" id="IPR004360">
    <property type="entry name" value="Glyas_Fos-R_dOase_dom"/>
</dbReference>
<feature type="domain" description="Glyoxalase/fosfomycin resistance/dioxygenase" evidence="1">
    <location>
        <begin position="8"/>
        <end position="114"/>
    </location>
</feature>
<sequence>MQQQVVPMIHVPDVGATIDWYSCLGFRLRDQGKEGGGEIVWAALTCGNGEVMLSAGGTARTARRREIDLYIFVEDVDTLCQSLKGRVEFVEDLHDTFYGMREFIIRDLNRFWITFGQPMRK</sequence>
<proteinExistence type="predicted"/>
<gene>
    <name evidence="2" type="ORF">HRJ53_25625</name>
</gene>
<accession>A0A7V8SZE2</accession>
<reference evidence="2" key="1">
    <citation type="submission" date="2020-06" db="EMBL/GenBank/DDBJ databases">
        <title>Legume-microbial interactions unlock mineral nutrients during tropical forest succession.</title>
        <authorList>
            <person name="Epihov D.Z."/>
        </authorList>
    </citation>
    <scope>NUCLEOTIDE SEQUENCE [LARGE SCALE GENOMIC DNA]</scope>
    <source>
        <strain evidence="2">Pan2503</strain>
    </source>
</reference>
<comment type="caution">
    <text evidence="2">The sequence shown here is derived from an EMBL/GenBank/DDBJ whole genome shotgun (WGS) entry which is preliminary data.</text>
</comment>
<evidence type="ECO:0000259" key="1">
    <source>
        <dbReference type="Pfam" id="PF00903"/>
    </source>
</evidence>
<dbReference type="Pfam" id="PF00903">
    <property type="entry name" value="Glyoxalase"/>
    <property type="match status" value="1"/>
</dbReference>